<proteinExistence type="predicted"/>
<evidence type="ECO:0000313" key="1">
    <source>
        <dbReference type="EMBL" id="MFD2276081.1"/>
    </source>
</evidence>
<accession>A0ABW5E0G9</accession>
<organism evidence="1 2">
    <name type="scientific">Rubritalea spongiae</name>
    <dbReference type="NCBI Taxonomy" id="430797"/>
    <lineage>
        <taxon>Bacteria</taxon>
        <taxon>Pseudomonadati</taxon>
        <taxon>Verrucomicrobiota</taxon>
        <taxon>Verrucomicrobiia</taxon>
        <taxon>Verrucomicrobiales</taxon>
        <taxon>Rubritaleaceae</taxon>
        <taxon>Rubritalea</taxon>
    </lineage>
</organism>
<gene>
    <name evidence="1" type="ORF">ACFSQZ_06350</name>
</gene>
<name>A0ABW5E0G9_9BACT</name>
<evidence type="ECO:0000313" key="2">
    <source>
        <dbReference type="Proteomes" id="UP001597297"/>
    </source>
</evidence>
<sequence length="485" mass="54039">MNPLTLILFLSTSYLPLHASQDILNFKNNDTLHGEFVGFKDTKTLVWKSNQAKETIPFKTNNLRKVVFNQGLSRKPFVHSSLLTLSNGDILPCSISSITKNKLYLHTDFANDIVIEKKMVVNCILNPLGQQILYAGPYSAKNWDILSMPENNASDVAESELPCWEFGSFGWYNRGGLGAVLLRDFQLPDNFRLKFQTESPRHSNSAVIIHADLQQSDPTNENGEPPARLNSAERITSILGSCLAIKLGTHNATLTLYSVLENGESHYNHIKPINGRSSASRQSTDNHTDVELRVNRTKQVIALYYDQYLVNQWSLKQVEHLPTGSNFGFLAHYSGPNYLTRISEISIAPWNGVLDSALSLESPSSDILMLANGKERFAGKVTELTTQQLNFDGTYAEMVIPRNELQSIHFAKNQTSTISDIDENSIVFELGGSGFITAIPESSEGQKIKVTHPILGNISLDTSYLTSINYQPGNNILDQWNSKID</sequence>
<dbReference type="Proteomes" id="UP001597297">
    <property type="component" value="Unassembled WGS sequence"/>
</dbReference>
<dbReference type="EMBL" id="JBHUJC010000019">
    <property type="protein sequence ID" value="MFD2276081.1"/>
    <property type="molecule type" value="Genomic_DNA"/>
</dbReference>
<keyword evidence="2" id="KW-1185">Reference proteome</keyword>
<comment type="caution">
    <text evidence="1">The sequence shown here is derived from an EMBL/GenBank/DDBJ whole genome shotgun (WGS) entry which is preliminary data.</text>
</comment>
<reference evidence="2" key="1">
    <citation type="journal article" date="2019" name="Int. J. Syst. Evol. Microbiol.">
        <title>The Global Catalogue of Microorganisms (GCM) 10K type strain sequencing project: providing services to taxonomists for standard genome sequencing and annotation.</title>
        <authorList>
            <consortium name="The Broad Institute Genomics Platform"/>
            <consortium name="The Broad Institute Genome Sequencing Center for Infectious Disease"/>
            <person name="Wu L."/>
            <person name="Ma J."/>
        </authorList>
    </citation>
    <scope>NUCLEOTIDE SEQUENCE [LARGE SCALE GENOMIC DNA]</scope>
    <source>
        <strain evidence="2">JCM 16545</strain>
    </source>
</reference>
<protein>
    <submittedName>
        <fullName evidence="1">Uncharacterized protein</fullName>
    </submittedName>
</protein>
<dbReference type="RefSeq" id="WP_377095302.1">
    <property type="nucleotide sequence ID" value="NZ_JBHSJM010000001.1"/>
</dbReference>